<protein>
    <submittedName>
        <fullName evidence="1">Uncharacterized protein</fullName>
    </submittedName>
</protein>
<gene>
    <name evidence="1" type="ORF">H1D24_38375</name>
</gene>
<proteinExistence type="predicted"/>
<dbReference type="RefSeq" id="WP_181662389.1">
    <property type="nucleotide sequence ID" value="NZ_JACEHE010000046.1"/>
</dbReference>
<reference evidence="1 2" key="1">
    <citation type="submission" date="2020-07" db="EMBL/GenBank/DDBJ databases">
        <title>Streptomyces isolated from Indian soil.</title>
        <authorList>
            <person name="Mandal S."/>
            <person name="Maiti P.K."/>
        </authorList>
    </citation>
    <scope>NUCLEOTIDE SEQUENCE [LARGE SCALE GENOMIC DNA]</scope>
    <source>
        <strain evidence="1 2">PSKA28</strain>
    </source>
</reference>
<sequence length="77" mass="8370">MLTLDRRNLIPWLTQDAKAGGSGSLPLAARVTERESVSIYIVILSSQRNSMIPKKTRTALAEKAGGMRSPCLLSGER</sequence>
<dbReference type="Proteomes" id="UP000545761">
    <property type="component" value="Unassembled WGS sequence"/>
</dbReference>
<evidence type="ECO:0000313" key="1">
    <source>
        <dbReference type="EMBL" id="MBA2951462.1"/>
    </source>
</evidence>
<name>A0A7W0DUH3_9ACTN</name>
<comment type="caution">
    <text evidence="1">The sequence shown here is derived from an EMBL/GenBank/DDBJ whole genome shotgun (WGS) entry which is preliminary data.</text>
</comment>
<accession>A0A7W0DUH3</accession>
<organism evidence="1 2">
    <name type="scientific">Streptomyces himalayensis subsp. himalayensis</name>
    <dbReference type="NCBI Taxonomy" id="2756131"/>
    <lineage>
        <taxon>Bacteria</taxon>
        <taxon>Bacillati</taxon>
        <taxon>Actinomycetota</taxon>
        <taxon>Actinomycetes</taxon>
        <taxon>Kitasatosporales</taxon>
        <taxon>Streptomycetaceae</taxon>
        <taxon>Streptomyces</taxon>
        <taxon>Streptomyces himalayensis</taxon>
    </lineage>
</organism>
<evidence type="ECO:0000313" key="2">
    <source>
        <dbReference type="Proteomes" id="UP000545761"/>
    </source>
</evidence>
<dbReference type="AlphaFoldDB" id="A0A7W0DUH3"/>
<dbReference type="EMBL" id="JACEHE010000046">
    <property type="protein sequence ID" value="MBA2951462.1"/>
    <property type="molecule type" value="Genomic_DNA"/>
</dbReference>